<dbReference type="PANTHER" id="PTHR23522:SF10">
    <property type="entry name" value="3-PHENYLPROPIONIC ACID TRANSPORTER-RELATED"/>
    <property type="match status" value="1"/>
</dbReference>
<evidence type="ECO:0000259" key="9">
    <source>
        <dbReference type="PROSITE" id="PS50850"/>
    </source>
</evidence>
<dbReference type="InterPro" id="IPR026032">
    <property type="entry name" value="HcaT-like"/>
</dbReference>
<sequence length="392" mass="42921">MAASSSRFAIIALSLTYALYFGQLGVITPYLGVFLDGRGFTSVEIGELFAVITLARIIGPSLWAGVADRSGKVLFILRLGSGLTVLSFIGVFWAYSFWYLTLVMGMMMMFWTAILPQLEVLTLQTIEGDSKRYGRIRLWGSIGFIVLTVLVGKALDFFSTDAPIYASMLVLIGLFISSLTLTQAGSRKPKAAVTMRIMPFLRDKVALLFLLSNGLLQVSFGAYYGFFALYMRDLGYSGMQTGLLIALGVTVEVGIFLVAQRLISRFGVWRLMVFCLLATGLRWLVLGTLADMFWLVFFSQFIHALSFGLNHSTSMHFIHHYFPTQIHGRIQAAYISLAFGLGGAMGNYAAGLLWQQGAGSMLTFSAAGACAAIGGMALLLISPKQMEACHHR</sequence>
<dbReference type="RefSeq" id="WP_273641049.1">
    <property type="nucleotide sequence ID" value="NZ_JAQQXP010000001.1"/>
</dbReference>
<evidence type="ECO:0000256" key="6">
    <source>
        <dbReference type="ARBA" id="ARBA00022989"/>
    </source>
</evidence>
<accession>A0ABT5L5I8</accession>
<feature type="transmembrane region" description="Helical" evidence="8">
    <location>
        <begin position="97"/>
        <end position="115"/>
    </location>
</feature>
<dbReference type="InterPro" id="IPR020846">
    <property type="entry name" value="MFS_dom"/>
</dbReference>
<evidence type="ECO:0000256" key="4">
    <source>
        <dbReference type="ARBA" id="ARBA00022519"/>
    </source>
</evidence>
<keyword evidence="2" id="KW-0813">Transport</keyword>
<evidence type="ECO:0000256" key="2">
    <source>
        <dbReference type="ARBA" id="ARBA00022448"/>
    </source>
</evidence>
<dbReference type="Proteomes" id="UP001218788">
    <property type="component" value="Unassembled WGS sequence"/>
</dbReference>
<dbReference type="InterPro" id="IPR024989">
    <property type="entry name" value="MFS_assoc_dom"/>
</dbReference>
<evidence type="ECO:0000256" key="1">
    <source>
        <dbReference type="ARBA" id="ARBA00004429"/>
    </source>
</evidence>
<dbReference type="Gene3D" id="1.20.1250.20">
    <property type="entry name" value="MFS general substrate transporter like domains"/>
    <property type="match status" value="2"/>
</dbReference>
<evidence type="ECO:0000256" key="3">
    <source>
        <dbReference type="ARBA" id="ARBA00022475"/>
    </source>
</evidence>
<dbReference type="Pfam" id="PF12832">
    <property type="entry name" value="MFS_1_like"/>
    <property type="match status" value="1"/>
</dbReference>
<dbReference type="EMBL" id="JAQQXP010000001">
    <property type="protein sequence ID" value="MDC8831636.1"/>
    <property type="molecule type" value="Genomic_DNA"/>
</dbReference>
<comment type="caution">
    <text evidence="10">The sequence shown here is derived from an EMBL/GenBank/DDBJ whole genome shotgun (WGS) entry which is preliminary data.</text>
</comment>
<evidence type="ECO:0000313" key="10">
    <source>
        <dbReference type="EMBL" id="MDC8831636.1"/>
    </source>
</evidence>
<dbReference type="NCBIfam" id="NF037955">
    <property type="entry name" value="mfs"/>
    <property type="match status" value="1"/>
</dbReference>
<evidence type="ECO:0000313" key="11">
    <source>
        <dbReference type="Proteomes" id="UP001218788"/>
    </source>
</evidence>
<dbReference type="PIRSF" id="PIRSF004925">
    <property type="entry name" value="HcaT"/>
    <property type="match status" value="1"/>
</dbReference>
<feature type="transmembrane region" description="Helical" evidence="8">
    <location>
        <begin position="136"/>
        <end position="158"/>
    </location>
</feature>
<organism evidence="10 11">
    <name type="scientific">Alteromonas gilva</name>
    <dbReference type="NCBI Taxonomy" id="2987522"/>
    <lineage>
        <taxon>Bacteria</taxon>
        <taxon>Pseudomonadati</taxon>
        <taxon>Pseudomonadota</taxon>
        <taxon>Gammaproteobacteria</taxon>
        <taxon>Alteromonadales</taxon>
        <taxon>Alteromonadaceae</taxon>
        <taxon>Alteromonas/Salinimonas group</taxon>
        <taxon>Alteromonas</taxon>
    </lineage>
</organism>
<feature type="transmembrane region" description="Helical" evidence="8">
    <location>
        <begin position="292"/>
        <end position="311"/>
    </location>
</feature>
<evidence type="ECO:0000256" key="5">
    <source>
        <dbReference type="ARBA" id="ARBA00022692"/>
    </source>
</evidence>
<gene>
    <name evidence="10" type="ORF">OIK42_12790</name>
</gene>
<feature type="transmembrane region" description="Helical" evidence="8">
    <location>
        <begin position="266"/>
        <end position="286"/>
    </location>
</feature>
<reference evidence="10 11" key="1">
    <citation type="submission" date="2022-10" db="EMBL/GenBank/DDBJ databases">
        <title>Alteromonas sp. chi3 Genome sequencing.</title>
        <authorList>
            <person name="Park S."/>
        </authorList>
    </citation>
    <scope>NUCLEOTIDE SEQUENCE [LARGE SCALE GENOMIC DNA]</scope>
    <source>
        <strain evidence="11">chi3</strain>
    </source>
</reference>
<dbReference type="InterPro" id="IPR036259">
    <property type="entry name" value="MFS_trans_sf"/>
</dbReference>
<keyword evidence="5 8" id="KW-0812">Transmembrane</keyword>
<feature type="transmembrane region" description="Helical" evidence="8">
    <location>
        <begin position="238"/>
        <end position="259"/>
    </location>
</feature>
<dbReference type="SUPFAM" id="SSF103473">
    <property type="entry name" value="MFS general substrate transporter"/>
    <property type="match status" value="1"/>
</dbReference>
<dbReference type="PANTHER" id="PTHR23522">
    <property type="entry name" value="BLL5896 PROTEIN"/>
    <property type="match status" value="1"/>
</dbReference>
<feature type="transmembrane region" description="Helical" evidence="8">
    <location>
        <begin position="48"/>
        <end position="66"/>
    </location>
</feature>
<keyword evidence="11" id="KW-1185">Reference proteome</keyword>
<feature type="transmembrane region" description="Helical" evidence="8">
    <location>
        <begin position="164"/>
        <end position="184"/>
    </location>
</feature>
<dbReference type="PROSITE" id="PS50850">
    <property type="entry name" value="MFS"/>
    <property type="match status" value="1"/>
</dbReference>
<evidence type="ECO:0000256" key="7">
    <source>
        <dbReference type="ARBA" id="ARBA00023136"/>
    </source>
</evidence>
<feature type="transmembrane region" description="Helical" evidence="8">
    <location>
        <begin position="332"/>
        <end position="354"/>
    </location>
</feature>
<feature type="transmembrane region" description="Helical" evidence="8">
    <location>
        <begin position="360"/>
        <end position="382"/>
    </location>
</feature>
<feature type="transmembrane region" description="Helical" evidence="8">
    <location>
        <begin position="73"/>
        <end position="91"/>
    </location>
</feature>
<keyword evidence="4" id="KW-0997">Cell inner membrane</keyword>
<protein>
    <submittedName>
        <fullName evidence="10">MFS transporter</fullName>
    </submittedName>
</protein>
<keyword evidence="3" id="KW-1003">Cell membrane</keyword>
<feature type="transmembrane region" description="Helical" evidence="8">
    <location>
        <begin position="205"/>
        <end position="226"/>
    </location>
</feature>
<name>A0ABT5L5I8_9ALTE</name>
<evidence type="ECO:0000256" key="8">
    <source>
        <dbReference type="SAM" id="Phobius"/>
    </source>
</evidence>
<comment type="subcellular location">
    <subcellularLocation>
        <location evidence="1">Cell inner membrane</location>
        <topology evidence="1">Multi-pass membrane protein</topology>
    </subcellularLocation>
</comment>
<feature type="domain" description="Major facilitator superfamily (MFS) profile" evidence="9">
    <location>
        <begin position="205"/>
        <end position="392"/>
    </location>
</feature>
<keyword evidence="7 8" id="KW-0472">Membrane</keyword>
<keyword evidence="6 8" id="KW-1133">Transmembrane helix</keyword>
<proteinExistence type="predicted"/>